<dbReference type="Proteomes" id="UP000095409">
    <property type="component" value="Unassembled WGS sequence"/>
</dbReference>
<feature type="transmembrane region" description="Helical" evidence="8">
    <location>
        <begin position="193"/>
        <end position="223"/>
    </location>
</feature>
<feature type="transmembrane region" description="Helical" evidence="8">
    <location>
        <begin position="163"/>
        <end position="181"/>
    </location>
</feature>
<gene>
    <name evidence="9" type="primary">yfcA</name>
    <name evidence="9" type="ORF">ERS852394_02833</name>
</gene>
<evidence type="ECO:0000256" key="1">
    <source>
        <dbReference type="ARBA" id="ARBA00004651"/>
    </source>
</evidence>
<evidence type="ECO:0000256" key="7">
    <source>
        <dbReference type="ARBA" id="ARBA00023136"/>
    </source>
</evidence>
<feature type="transmembrane region" description="Helical" evidence="8">
    <location>
        <begin position="235"/>
        <end position="253"/>
    </location>
</feature>
<accession>A0A174HEX7</accession>
<comment type="similarity">
    <text evidence="2 8">Belongs to the 4-toluene sulfonate uptake permease (TSUP) (TC 2.A.102) family.</text>
</comment>
<dbReference type="InterPro" id="IPR052017">
    <property type="entry name" value="TSUP"/>
</dbReference>
<evidence type="ECO:0000256" key="6">
    <source>
        <dbReference type="ARBA" id="ARBA00022989"/>
    </source>
</evidence>
<proteinExistence type="inferred from homology"/>
<dbReference type="PANTHER" id="PTHR30269:SF0">
    <property type="entry name" value="MEMBRANE TRANSPORTER PROTEIN YFCA-RELATED"/>
    <property type="match status" value="1"/>
</dbReference>
<keyword evidence="4 8" id="KW-1003">Cell membrane</keyword>
<dbReference type="Pfam" id="PF01925">
    <property type="entry name" value="TauE"/>
    <property type="match status" value="1"/>
</dbReference>
<evidence type="ECO:0000313" key="9">
    <source>
        <dbReference type="EMBL" id="CUO71465.1"/>
    </source>
</evidence>
<name>A0A174HEX7_9FIRM</name>
<keyword evidence="6 8" id="KW-1133">Transmembrane helix</keyword>
<dbReference type="GO" id="GO:0005886">
    <property type="term" value="C:plasma membrane"/>
    <property type="evidence" value="ECO:0007669"/>
    <property type="project" value="UniProtKB-SubCell"/>
</dbReference>
<evidence type="ECO:0000256" key="3">
    <source>
        <dbReference type="ARBA" id="ARBA00022448"/>
    </source>
</evidence>
<evidence type="ECO:0000256" key="4">
    <source>
        <dbReference type="ARBA" id="ARBA00022475"/>
    </source>
</evidence>
<dbReference type="InterPro" id="IPR002781">
    <property type="entry name" value="TM_pro_TauE-like"/>
</dbReference>
<keyword evidence="7 8" id="KW-0472">Membrane</keyword>
<keyword evidence="3" id="KW-0813">Transport</keyword>
<evidence type="ECO:0000256" key="8">
    <source>
        <dbReference type="RuleBase" id="RU363041"/>
    </source>
</evidence>
<feature type="transmembrane region" description="Helical" evidence="8">
    <location>
        <begin position="32"/>
        <end position="50"/>
    </location>
</feature>
<sequence length="256" mass="27355">MGEKVILVYLVVCFFVFLAGFVDSIAGGGGLISLPAYMIAGLPVHTAIATNKMSSFMGTSVATYHYMKKGFMKWKICIPAIFGAIAGSWMGSHLALLISDRVLKIAMVIVLPVILFYVLRSKALQGNDENTTDAVNGMLIFKCILIAVVIGIYDGIYGPGTGTFLMLLFTGFCHMTLNDAVGTTKAINLTTNITALVVFLINGKVLLPLGIAAGCCNMAGNYLGSHSFTSNGHKIVKPVMIVVIVIFFIKVVTELV</sequence>
<evidence type="ECO:0000256" key="5">
    <source>
        <dbReference type="ARBA" id="ARBA00022692"/>
    </source>
</evidence>
<feature type="transmembrane region" description="Helical" evidence="8">
    <location>
        <begin position="71"/>
        <end position="90"/>
    </location>
</feature>
<feature type="transmembrane region" description="Helical" evidence="8">
    <location>
        <begin position="102"/>
        <end position="119"/>
    </location>
</feature>
<evidence type="ECO:0000256" key="2">
    <source>
        <dbReference type="ARBA" id="ARBA00009142"/>
    </source>
</evidence>
<dbReference type="PANTHER" id="PTHR30269">
    <property type="entry name" value="TRANSMEMBRANE PROTEIN YFCA"/>
    <property type="match status" value="1"/>
</dbReference>
<comment type="subcellular location">
    <subcellularLocation>
        <location evidence="1 8">Cell membrane</location>
        <topology evidence="1 8">Multi-pass membrane protein</topology>
    </subcellularLocation>
</comment>
<feature type="transmembrane region" description="Helical" evidence="8">
    <location>
        <begin position="7"/>
        <end position="26"/>
    </location>
</feature>
<keyword evidence="5 8" id="KW-0812">Transmembrane</keyword>
<organism evidence="9 10">
    <name type="scientific">Blautia obeum</name>
    <dbReference type="NCBI Taxonomy" id="40520"/>
    <lineage>
        <taxon>Bacteria</taxon>
        <taxon>Bacillati</taxon>
        <taxon>Bacillota</taxon>
        <taxon>Clostridia</taxon>
        <taxon>Lachnospirales</taxon>
        <taxon>Lachnospiraceae</taxon>
        <taxon>Blautia</taxon>
    </lineage>
</organism>
<reference evidence="9 10" key="1">
    <citation type="submission" date="2015-09" db="EMBL/GenBank/DDBJ databases">
        <authorList>
            <consortium name="Pathogen Informatics"/>
        </authorList>
    </citation>
    <scope>NUCLEOTIDE SEQUENCE [LARGE SCALE GENOMIC DNA]</scope>
    <source>
        <strain evidence="9 10">2789STDY5608837</strain>
    </source>
</reference>
<protein>
    <recommendedName>
        <fullName evidence="8">Probable membrane transporter protein</fullName>
    </recommendedName>
</protein>
<dbReference type="AlphaFoldDB" id="A0A174HEX7"/>
<evidence type="ECO:0000313" key="10">
    <source>
        <dbReference type="Proteomes" id="UP000095409"/>
    </source>
</evidence>
<dbReference type="EMBL" id="CYZD01000020">
    <property type="protein sequence ID" value="CUO71465.1"/>
    <property type="molecule type" value="Genomic_DNA"/>
</dbReference>
<feature type="transmembrane region" description="Helical" evidence="8">
    <location>
        <begin position="139"/>
        <end position="157"/>
    </location>
</feature>